<organism evidence="2 3">
    <name type="scientific">Orbilia ellipsospora</name>
    <dbReference type="NCBI Taxonomy" id="2528407"/>
    <lineage>
        <taxon>Eukaryota</taxon>
        <taxon>Fungi</taxon>
        <taxon>Dikarya</taxon>
        <taxon>Ascomycota</taxon>
        <taxon>Pezizomycotina</taxon>
        <taxon>Orbiliomycetes</taxon>
        <taxon>Orbiliales</taxon>
        <taxon>Orbiliaceae</taxon>
        <taxon>Orbilia</taxon>
    </lineage>
</organism>
<dbReference type="EMBL" id="JAVHJO010000001">
    <property type="protein sequence ID" value="KAK6543569.1"/>
    <property type="molecule type" value="Genomic_DNA"/>
</dbReference>
<dbReference type="AlphaFoldDB" id="A0AAV9XQT0"/>
<gene>
    <name evidence="2" type="ORF">TWF694_000313</name>
</gene>
<name>A0AAV9XQT0_9PEZI</name>
<feature type="compositionally biased region" description="Basic and acidic residues" evidence="1">
    <location>
        <begin position="65"/>
        <end position="74"/>
    </location>
</feature>
<sequence>MRVGQIPVERQIPVEQTLAGAEDPQIPYPPSPILSFSDPNLGIKLGLSNGEVHRATHNTWNENRNNSRDKHTYARDAAATTKTAKSPPKKVGPFTFPEFDSFSFFDTSLASPSRAAAGGPSLLDDQETSALADFFDKVGAGSDSVFMFDPKKVPLFDPKLPDPLTWGWREDTRSK</sequence>
<feature type="region of interest" description="Disordered" evidence="1">
    <location>
        <begin position="60"/>
        <end position="91"/>
    </location>
</feature>
<accession>A0AAV9XQT0</accession>
<dbReference type="Proteomes" id="UP001365542">
    <property type="component" value="Unassembled WGS sequence"/>
</dbReference>
<evidence type="ECO:0000313" key="2">
    <source>
        <dbReference type="EMBL" id="KAK6543569.1"/>
    </source>
</evidence>
<evidence type="ECO:0000313" key="3">
    <source>
        <dbReference type="Proteomes" id="UP001365542"/>
    </source>
</evidence>
<reference evidence="2 3" key="1">
    <citation type="submission" date="2019-10" db="EMBL/GenBank/DDBJ databases">
        <authorList>
            <person name="Palmer J.M."/>
        </authorList>
    </citation>
    <scope>NUCLEOTIDE SEQUENCE [LARGE SCALE GENOMIC DNA]</scope>
    <source>
        <strain evidence="2 3">TWF694</strain>
    </source>
</reference>
<evidence type="ECO:0000256" key="1">
    <source>
        <dbReference type="SAM" id="MobiDB-lite"/>
    </source>
</evidence>
<proteinExistence type="predicted"/>
<comment type="caution">
    <text evidence="2">The sequence shown here is derived from an EMBL/GenBank/DDBJ whole genome shotgun (WGS) entry which is preliminary data.</text>
</comment>
<feature type="compositionally biased region" description="Low complexity" evidence="1">
    <location>
        <begin position="77"/>
        <end position="86"/>
    </location>
</feature>
<keyword evidence="3" id="KW-1185">Reference proteome</keyword>
<protein>
    <submittedName>
        <fullName evidence="2">Uncharacterized protein</fullName>
    </submittedName>
</protein>